<feature type="short sequence motif" description="GXGXXG" evidence="9">
    <location>
        <begin position="334"/>
        <end position="339"/>
    </location>
</feature>
<evidence type="ECO:0000256" key="1">
    <source>
        <dbReference type="ARBA" id="ARBA00004370"/>
    </source>
</evidence>
<dbReference type="InterPro" id="IPR056556">
    <property type="entry name" value="NTE1_P-loop_dom"/>
</dbReference>
<dbReference type="EMBL" id="UGGV01000001">
    <property type="protein sequence ID" value="STO24040.1"/>
    <property type="molecule type" value="Genomic_DNA"/>
</dbReference>
<gene>
    <name evidence="13" type="primary">rssA</name>
    <name evidence="13" type="ORF">NCTC11401_00846</name>
    <name evidence="12" type="ORF">SAMN05421777_10938</name>
</gene>
<dbReference type="InterPro" id="IPR050301">
    <property type="entry name" value="NTE"/>
</dbReference>
<organism evidence="13 15">
    <name type="scientific">Fluoribacter gormanii</name>
    <dbReference type="NCBI Taxonomy" id="464"/>
    <lineage>
        <taxon>Bacteria</taxon>
        <taxon>Pseudomonadati</taxon>
        <taxon>Pseudomonadota</taxon>
        <taxon>Gammaproteobacteria</taxon>
        <taxon>Legionellales</taxon>
        <taxon>Legionellaceae</taxon>
        <taxon>Fluoribacter</taxon>
    </lineage>
</organism>
<dbReference type="Proteomes" id="UP000186808">
    <property type="component" value="Unassembled WGS sequence"/>
</dbReference>
<sequence length="617" mass="70012">MNKPLFTPKEIFEFIKQHEPFCSMSEACLSKLSRVLEIESRTADSLLIQKGENMNDLYILIKGRLYYQVTDTQGNVTFQGELHEGAIIGEMALLSDLPRSANVYTLRDSIILKLSKKNFLKLCRSYPELLNKITQFTIKRLTDSLQGIQAASSRNKSIALIPIRPIKDLEFQLQEMIFRFSYGEKILLLTSRCLDNRQGLLDDNGNMSNEGILWINQIEKEYSFIFYLADETITNWTKFCARQADSLAYLALAEEHDSDISEVEHYLLNMQHNFIKRNVLVLMHQTATPPRNTKNWLERRAVNSHFHVRSNTDEGISRMMRIFTDNTISLVLSGGGARGLAHIGVYRLLEERGIPVDYIAGTSMGAMLAAVLAMGYSSSELLKFVGEYLIKGAKIDFTFPYIAIATGRRATDSLIELYGEDSQIEDLWLNYFCVSTDLISKNLYIHDRGRLWESIRSSISLPFIYPPVSFNDRLLIDGGVLNNIPTDVMRQYSHSSKIIASNVNNNSSLFKLTPIPYSLSGWKLLYNKFMGKESILPINLGELVLRLLTISSHQNTAKMMAMADYGITLKVDQFGILDFKKYKEITEAGYEQAKAQLAAQNLAELLKANAEHTNNAI</sequence>
<feature type="active site" description="Proton acceptor" evidence="9">
    <location>
        <position position="477"/>
    </location>
</feature>
<dbReference type="AlphaFoldDB" id="A0A377GGT3"/>
<dbReference type="Pfam" id="PF00027">
    <property type="entry name" value="cNMP_binding"/>
    <property type="match status" value="1"/>
</dbReference>
<dbReference type="PROSITE" id="PS00889">
    <property type="entry name" value="CNMP_BINDING_2"/>
    <property type="match status" value="1"/>
</dbReference>
<dbReference type="InterPro" id="IPR018490">
    <property type="entry name" value="cNMP-bd_dom_sf"/>
</dbReference>
<feature type="domain" description="PNPLA" evidence="11">
    <location>
        <begin position="330"/>
        <end position="490"/>
    </location>
</feature>
<comment type="subcellular location">
    <subcellularLocation>
        <location evidence="1">Membrane</location>
    </subcellularLocation>
</comment>
<keyword evidence="7 9" id="KW-0443">Lipid metabolism</keyword>
<evidence type="ECO:0000313" key="13">
    <source>
        <dbReference type="EMBL" id="STO24040.1"/>
    </source>
</evidence>
<dbReference type="STRING" id="464.Lgor_2008"/>
<dbReference type="Gene3D" id="3.40.1090.10">
    <property type="entry name" value="Cytosolic phospholipase A2 catalytic domain"/>
    <property type="match status" value="2"/>
</dbReference>
<dbReference type="SMART" id="SM00100">
    <property type="entry name" value="cNMP"/>
    <property type="match status" value="1"/>
</dbReference>
<evidence type="ECO:0000256" key="8">
    <source>
        <dbReference type="ARBA" id="ARBA00023136"/>
    </source>
</evidence>
<dbReference type="PROSITE" id="PS50042">
    <property type="entry name" value="CNMP_BINDING_3"/>
    <property type="match status" value="1"/>
</dbReference>
<protein>
    <submittedName>
        <fullName evidence="13">NTE family protein rssA</fullName>
    </submittedName>
    <submittedName>
        <fullName evidence="12">NTE family protein/lysophospholipid hydrolase</fullName>
    </submittedName>
</protein>
<keyword evidence="14" id="KW-1185">Reference proteome</keyword>
<evidence type="ECO:0000256" key="4">
    <source>
        <dbReference type="ARBA" id="ARBA00022801"/>
    </source>
</evidence>
<name>A0A377GGT3_9GAMM</name>
<dbReference type="GO" id="GO:0016020">
    <property type="term" value="C:membrane"/>
    <property type="evidence" value="ECO:0007669"/>
    <property type="project" value="UniProtKB-SubCell"/>
</dbReference>
<evidence type="ECO:0000256" key="6">
    <source>
        <dbReference type="ARBA" id="ARBA00022989"/>
    </source>
</evidence>
<dbReference type="Pfam" id="PF24179">
    <property type="entry name" value="NTE_Ploop"/>
    <property type="match status" value="1"/>
</dbReference>
<dbReference type="GO" id="GO:0004622">
    <property type="term" value="F:phosphatidylcholine lysophospholipase activity"/>
    <property type="evidence" value="ECO:0007669"/>
    <property type="project" value="UniProtKB-ARBA"/>
</dbReference>
<keyword evidence="8" id="KW-0472">Membrane</keyword>
<evidence type="ECO:0000313" key="12">
    <source>
        <dbReference type="EMBL" id="SIR26501.1"/>
    </source>
</evidence>
<dbReference type="Pfam" id="PF01734">
    <property type="entry name" value="Patatin"/>
    <property type="match status" value="1"/>
</dbReference>
<dbReference type="PROSITE" id="PS51635">
    <property type="entry name" value="PNPLA"/>
    <property type="match status" value="1"/>
</dbReference>
<dbReference type="InterPro" id="IPR016035">
    <property type="entry name" value="Acyl_Trfase/lysoPLipase"/>
</dbReference>
<dbReference type="InterPro" id="IPR000595">
    <property type="entry name" value="cNMP-bd_dom"/>
</dbReference>
<accession>A0A377GGT3</accession>
<dbReference type="EMBL" id="FTNL01000009">
    <property type="protein sequence ID" value="SIR26501.1"/>
    <property type="molecule type" value="Genomic_DNA"/>
</dbReference>
<dbReference type="Gene3D" id="2.60.120.10">
    <property type="entry name" value="Jelly Rolls"/>
    <property type="match status" value="1"/>
</dbReference>
<feature type="domain" description="Cyclic nucleotide-binding" evidence="10">
    <location>
        <begin position="20"/>
        <end position="140"/>
    </location>
</feature>
<dbReference type="SUPFAM" id="SSF51206">
    <property type="entry name" value="cAMP-binding domain-like"/>
    <property type="match status" value="1"/>
</dbReference>
<dbReference type="Proteomes" id="UP000254374">
    <property type="component" value="Unassembled WGS sequence"/>
</dbReference>
<keyword evidence="4 9" id="KW-0378">Hydrolase</keyword>
<evidence type="ECO:0000256" key="9">
    <source>
        <dbReference type="PROSITE-ProRule" id="PRU01161"/>
    </source>
</evidence>
<dbReference type="GO" id="GO:0016042">
    <property type="term" value="P:lipid catabolic process"/>
    <property type="evidence" value="ECO:0007669"/>
    <property type="project" value="UniProtKB-UniRule"/>
</dbReference>
<evidence type="ECO:0000256" key="2">
    <source>
        <dbReference type="ARBA" id="ARBA00006636"/>
    </source>
</evidence>
<dbReference type="OrthoDB" id="5290098at2"/>
<evidence type="ECO:0000256" key="3">
    <source>
        <dbReference type="ARBA" id="ARBA00022692"/>
    </source>
</evidence>
<dbReference type="PANTHER" id="PTHR14226">
    <property type="entry name" value="NEUROPATHY TARGET ESTERASE/SWISS CHEESE D.MELANOGASTER"/>
    <property type="match status" value="1"/>
</dbReference>
<proteinExistence type="inferred from homology"/>
<keyword evidence="6" id="KW-1133">Transmembrane helix</keyword>
<keyword evidence="5 9" id="KW-0442">Lipid degradation</keyword>
<dbReference type="InterPro" id="IPR014710">
    <property type="entry name" value="RmlC-like_jellyroll"/>
</dbReference>
<feature type="short sequence motif" description="GXSXG" evidence="9">
    <location>
        <begin position="361"/>
        <end position="365"/>
    </location>
</feature>
<dbReference type="InterPro" id="IPR002641">
    <property type="entry name" value="PNPLA_dom"/>
</dbReference>
<evidence type="ECO:0000313" key="14">
    <source>
        <dbReference type="Proteomes" id="UP000186808"/>
    </source>
</evidence>
<keyword evidence="3" id="KW-0812">Transmembrane</keyword>
<reference evidence="12 14" key="1">
    <citation type="submission" date="2017-01" db="EMBL/GenBank/DDBJ databases">
        <authorList>
            <person name="Varghese N."/>
            <person name="Submissions S."/>
        </authorList>
    </citation>
    <scope>NUCLEOTIDE SEQUENCE [LARGE SCALE GENOMIC DNA]</scope>
    <source>
        <strain evidence="12 14">ATCC 33342</strain>
    </source>
</reference>
<feature type="active site" description="Nucleophile" evidence="9">
    <location>
        <position position="363"/>
    </location>
</feature>
<dbReference type="PANTHER" id="PTHR14226:SF29">
    <property type="entry name" value="NEUROPATHY TARGET ESTERASE SWS"/>
    <property type="match status" value="1"/>
</dbReference>
<dbReference type="InterPro" id="IPR018488">
    <property type="entry name" value="cNMP-bd_CS"/>
</dbReference>
<evidence type="ECO:0000256" key="7">
    <source>
        <dbReference type="ARBA" id="ARBA00023098"/>
    </source>
</evidence>
<comment type="similarity">
    <text evidence="2">Belongs to the NTE family.</text>
</comment>
<evidence type="ECO:0000313" key="15">
    <source>
        <dbReference type="Proteomes" id="UP000254374"/>
    </source>
</evidence>
<feature type="short sequence motif" description="DGA/G" evidence="9">
    <location>
        <begin position="477"/>
        <end position="479"/>
    </location>
</feature>
<dbReference type="RefSeq" id="WP_058468487.1">
    <property type="nucleotide sequence ID" value="NZ_CAAAIX010000008.1"/>
</dbReference>
<evidence type="ECO:0000259" key="11">
    <source>
        <dbReference type="PROSITE" id="PS51635"/>
    </source>
</evidence>
<reference evidence="13 15" key="2">
    <citation type="submission" date="2018-06" db="EMBL/GenBank/DDBJ databases">
        <authorList>
            <consortium name="Pathogen Informatics"/>
            <person name="Doyle S."/>
        </authorList>
    </citation>
    <scope>NUCLEOTIDE SEQUENCE [LARGE SCALE GENOMIC DNA]</scope>
    <source>
        <strain evidence="13 15">NCTC11401</strain>
    </source>
</reference>
<dbReference type="SUPFAM" id="SSF52151">
    <property type="entry name" value="FabD/lysophospholipase-like"/>
    <property type="match status" value="1"/>
</dbReference>
<evidence type="ECO:0000259" key="10">
    <source>
        <dbReference type="PROSITE" id="PS50042"/>
    </source>
</evidence>
<evidence type="ECO:0000256" key="5">
    <source>
        <dbReference type="ARBA" id="ARBA00022963"/>
    </source>
</evidence>
<dbReference type="CDD" id="cd00038">
    <property type="entry name" value="CAP_ED"/>
    <property type="match status" value="1"/>
</dbReference>